<feature type="binding site" evidence="8">
    <location>
        <begin position="137"/>
        <end position="139"/>
    </location>
    <ligand>
        <name>substrate</name>
    </ligand>
</feature>
<comment type="function">
    <text evidence="2 8">Catalyzes the phosphorylation of D-fructose 6-phosphate, the first committing step of glycolysis. Uses inorganic phosphate (PPi) as phosphoryl donor instead of ATP like common ATP-dependent phosphofructokinases (ATP-PFKs), which renders the reaction reversible, and can thus function both in glycolysis and gluconeogenesis. Consistently, PPi-PFK can replace the enzymes of both the forward (ATP-PFK) and reverse (fructose-bisphosphatase (FBPase)) reactions.</text>
</comment>
<dbReference type="GO" id="GO:0005737">
    <property type="term" value="C:cytoplasm"/>
    <property type="evidence" value="ECO:0007669"/>
    <property type="project" value="UniProtKB-SubCell"/>
</dbReference>
<keyword evidence="8" id="KW-0963">Cytoplasm</keyword>
<dbReference type="InterPro" id="IPR050929">
    <property type="entry name" value="PFKA"/>
</dbReference>
<evidence type="ECO:0000256" key="7">
    <source>
        <dbReference type="ARBA" id="ARBA00048072"/>
    </source>
</evidence>
<evidence type="ECO:0000256" key="8">
    <source>
        <dbReference type="HAMAP-Rule" id="MF_01978"/>
    </source>
</evidence>
<feature type="binding site" evidence="8">
    <location>
        <position position="11"/>
    </location>
    <ligand>
        <name>diphosphate</name>
        <dbReference type="ChEBI" id="CHEBI:33019"/>
    </ligand>
</feature>
<dbReference type="PIRSF" id="PIRSF036483">
    <property type="entry name" value="PFK_XF0274"/>
    <property type="match status" value="1"/>
</dbReference>
<feature type="site" description="Important for catalytic activity; stabilizes the transition state when the phosphoryl donor is PPi" evidence="8">
    <location>
        <position position="136"/>
    </location>
</feature>
<keyword evidence="6 8" id="KW-0460">Magnesium</keyword>
<keyword evidence="4 8" id="KW-0479">Metal-binding</keyword>
<dbReference type="EC" id="2.7.1.90" evidence="8"/>
<sequence>MKNAFYAQSGGVTSVINCSAYGVISKFKKDFSEANIYASRNGIVGLLEGELYDLSKTKKPFENLLEMPGGIFGSCRYKLPSLDDEIFYKNLFDQLEKLFIGYFFYNGGNDSADTCLKVAKAAEKFGYDLKAIAVPKTIDNDLAVTDNCPGFGSVAKYVAISAKEASLDIKSMCKTSTKVFVLEVMGRHAGWIAAAGELANNSEETFVHKILLPEVNFDEGKFLSGIEKDVSEYGYSVIVASEGLKNMNGELYAASSETDSFGHSQLGGLAPKIASLITNKLGLKNHWSVADYLQRSARHISSLTDIEQAIAVGKAAVKLASEGKSGVMPIIKRTNNDPYEWEISEGNLNDIANEEKTLPKNFISECGFRITKEGTAYLQPLIEGESFPKFDKGIPVYEGLDLHLREI</sequence>
<organism evidence="10">
    <name type="scientific">uncultured gamma proteobacterium HF0010_11B23</name>
    <dbReference type="NCBI Taxonomy" id="710979"/>
    <lineage>
        <taxon>Bacteria</taxon>
        <taxon>Pseudomonadati</taxon>
        <taxon>Pseudomonadota</taxon>
        <taxon>Gammaproteobacteria</taxon>
        <taxon>environmental samples</taxon>
    </lineage>
</organism>
<comment type="pathway">
    <text evidence="8">Carbohydrate degradation; glycolysis; D-glyceraldehyde 3-phosphate and glycerone phosphate from D-glucose: step 3/4.</text>
</comment>
<dbReference type="GO" id="GO:0047334">
    <property type="term" value="F:diphosphate-fructose-6-phosphate 1-phosphotransferase activity"/>
    <property type="evidence" value="ECO:0007669"/>
    <property type="project" value="UniProtKB-EC"/>
</dbReference>
<feature type="binding site" evidence="8">
    <location>
        <position position="242"/>
    </location>
    <ligand>
        <name>substrate</name>
    </ligand>
</feature>
<evidence type="ECO:0000256" key="2">
    <source>
        <dbReference type="ARBA" id="ARBA00003138"/>
    </source>
</evidence>
<proteinExistence type="inferred from homology"/>
<comment type="cofactor">
    <cofactor evidence="1 8">
        <name>Mg(2+)</name>
        <dbReference type="ChEBI" id="CHEBI:18420"/>
    </cofactor>
</comment>
<comment type="similarity">
    <text evidence="8">Belongs to the phosphofructokinase type A (PFKA) family. PPi-dependent PFK group II subfamily. Clade 'B2' sub-subfamily.</text>
</comment>
<dbReference type="GO" id="GO:0006002">
    <property type="term" value="P:fructose 6-phosphate metabolic process"/>
    <property type="evidence" value="ECO:0007669"/>
    <property type="project" value="InterPro"/>
</dbReference>
<dbReference type="InterPro" id="IPR000023">
    <property type="entry name" value="Phosphofructokinase_dom"/>
</dbReference>
<dbReference type="PANTHER" id="PTHR45770">
    <property type="entry name" value="ATP-DEPENDENT 6-PHOSPHOFRUCTOKINASE 1"/>
    <property type="match status" value="1"/>
</dbReference>
<dbReference type="GO" id="GO:0003872">
    <property type="term" value="F:6-phosphofructokinase activity"/>
    <property type="evidence" value="ECO:0007669"/>
    <property type="project" value="UniProtKB-UniRule"/>
</dbReference>
<comment type="subcellular location">
    <subcellularLocation>
        <location evidence="8">Cytoplasm</location>
    </subcellularLocation>
</comment>
<keyword evidence="3 8" id="KW-0808">Transferase</keyword>
<feature type="site" description="Important for catalytic activity and substrate specificity; stabilizes the transition state when the phosphoryl donor is PPi; prevents ATP from binding by mimicking the alpha-phosphate group of ATP" evidence="8">
    <location>
        <position position="110"/>
    </location>
</feature>
<protein>
    <recommendedName>
        <fullName evidence="8">Pyrophosphate--fructose 6-phosphate 1-phosphotransferase</fullName>
        <ecNumber evidence="8">2.7.1.90</ecNumber>
    </recommendedName>
    <alternativeName>
        <fullName evidence="8">6-phosphofructokinase, pyrophosphate dependent</fullName>
    </alternativeName>
    <alternativeName>
        <fullName evidence="8">PPi-dependent phosphofructokinase</fullName>
        <shortName evidence="8">PPi-PFK</shortName>
    </alternativeName>
    <alternativeName>
        <fullName evidence="8">Pyrophosphate-dependent 6-phosphofructose-1-kinase</fullName>
    </alternativeName>
</protein>
<feature type="binding site" evidence="8">
    <location>
        <position position="109"/>
    </location>
    <ligand>
        <name>Mg(2+)</name>
        <dbReference type="ChEBI" id="CHEBI:18420"/>
        <note>catalytic</note>
    </ligand>
</feature>
<dbReference type="AlphaFoldDB" id="E0XQT4"/>
<evidence type="ECO:0000256" key="6">
    <source>
        <dbReference type="ARBA" id="ARBA00022842"/>
    </source>
</evidence>
<reference evidence="10" key="1">
    <citation type="journal article" date="2011" name="Environ. Microbiol.">
        <title>Time-series analyses of Monterey Bay coastal microbial picoplankton using a 'genome proxy' microarray.</title>
        <authorList>
            <person name="Rich V.I."/>
            <person name="Pham V.D."/>
            <person name="Eppley J."/>
            <person name="Shi Y."/>
            <person name="DeLong E.F."/>
        </authorList>
    </citation>
    <scope>NUCLEOTIDE SEQUENCE</scope>
</reference>
<dbReference type="Gene3D" id="3.40.50.450">
    <property type="match status" value="1"/>
</dbReference>
<name>E0XQT4_9GAMM</name>
<evidence type="ECO:0000256" key="4">
    <source>
        <dbReference type="ARBA" id="ARBA00022723"/>
    </source>
</evidence>
<feature type="active site" description="Proton acceptor" evidence="8">
    <location>
        <position position="139"/>
    </location>
</feature>
<dbReference type="InterPro" id="IPR035966">
    <property type="entry name" value="PKF_sf"/>
</dbReference>
<comment type="activity regulation">
    <text evidence="8">Non-allosteric.</text>
</comment>
<evidence type="ECO:0000313" key="10">
    <source>
        <dbReference type="EMBL" id="ADI16775.1"/>
    </source>
</evidence>
<keyword evidence="8" id="KW-0324">Glycolysis</keyword>
<evidence type="ECO:0000259" key="9">
    <source>
        <dbReference type="Pfam" id="PF00365"/>
    </source>
</evidence>
<dbReference type="InterPro" id="IPR022953">
    <property type="entry name" value="ATP_PFK"/>
</dbReference>
<comment type="subunit">
    <text evidence="8">Homodimer.</text>
</comment>
<feature type="binding site" evidence="8">
    <location>
        <begin position="185"/>
        <end position="187"/>
    </location>
    <ligand>
        <name>substrate</name>
    </ligand>
</feature>
<evidence type="ECO:0000256" key="5">
    <source>
        <dbReference type="ARBA" id="ARBA00022777"/>
    </source>
</evidence>
<gene>
    <name evidence="8" type="primary">pfp</name>
</gene>
<dbReference type="Gene3D" id="3.40.50.460">
    <property type="entry name" value="Phosphofructokinase domain"/>
    <property type="match status" value="1"/>
</dbReference>
<dbReference type="GO" id="GO:0046872">
    <property type="term" value="F:metal ion binding"/>
    <property type="evidence" value="ECO:0007669"/>
    <property type="project" value="UniProtKB-KW"/>
</dbReference>
<dbReference type="UniPathway" id="UPA00109">
    <property type="reaction ID" value="UER00182"/>
</dbReference>
<comment type="catalytic activity">
    <reaction evidence="7 8">
        <text>beta-D-fructose 6-phosphate + diphosphate = beta-D-fructose 1,6-bisphosphate + phosphate + H(+)</text>
        <dbReference type="Rhea" id="RHEA:13613"/>
        <dbReference type="ChEBI" id="CHEBI:15378"/>
        <dbReference type="ChEBI" id="CHEBI:32966"/>
        <dbReference type="ChEBI" id="CHEBI:33019"/>
        <dbReference type="ChEBI" id="CHEBI:43474"/>
        <dbReference type="ChEBI" id="CHEBI:57634"/>
        <dbReference type="EC" id="2.7.1.90"/>
    </reaction>
</comment>
<dbReference type="NCBIfam" id="NF010675">
    <property type="entry name" value="PRK14072.1"/>
    <property type="match status" value="1"/>
</dbReference>
<evidence type="ECO:0000256" key="3">
    <source>
        <dbReference type="ARBA" id="ARBA00022679"/>
    </source>
</evidence>
<evidence type="ECO:0000256" key="1">
    <source>
        <dbReference type="ARBA" id="ARBA00001946"/>
    </source>
</evidence>
<feature type="domain" description="Phosphofructokinase" evidence="9">
    <location>
        <begin position="7"/>
        <end position="318"/>
    </location>
</feature>
<keyword evidence="5 8" id="KW-0418">Kinase</keyword>
<feature type="binding site" evidence="8">
    <location>
        <begin position="292"/>
        <end position="295"/>
    </location>
    <ligand>
        <name>substrate</name>
    </ligand>
</feature>
<dbReference type="HAMAP" id="MF_01978">
    <property type="entry name" value="Phosphofructokinase_II_B2"/>
    <property type="match status" value="1"/>
</dbReference>
<dbReference type="EMBL" id="GU474846">
    <property type="protein sequence ID" value="ADI16775.1"/>
    <property type="molecule type" value="Genomic_DNA"/>
</dbReference>
<dbReference type="SUPFAM" id="SSF53784">
    <property type="entry name" value="Phosphofructokinase"/>
    <property type="match status" value="1"/>
</dbReference>
<dbReference type="Pfam" id="PF00365">
    <property type="entry name" value="PFK"/>
    <property type="match status" value="1"/>
</dbReference>
<accession>E0XQT4</accession>
<dbReference type="InterPro" id="IPR011404">
    <property type="entry name" value="PPi-PFK"/>
</dbReference>
<dbReference type="PRINTS" id="PR00476">
    <property type="entry name" value="PHFRCTKINASE"/>
</dbReference>